<sequence length="366" mass="39985">MPQKKQPDLKGKAAEKKKKEFVEDKTFGMKNKNKSKKVQQYVQQVHRQAQQIVTGGGGRGGGGGGGGDKGISKKALMEARAAELAMYYRPVGEAGGGGGDAAAKDVRKSTKIDLYVDQRDQRGSSDDPSAAVSQTLPQQQQLDATIRERHGKPRGSQAVTSQVVCRHFLDAVELGKYGWFWVCPNGGDQCPHRHALPPGFVVKSKAEQEMERSAATAAQEAALVSVEDEIERERAKLTTSTPVTLEAFLAWKERKRKEREQAERRRRDAALKKSAGSGGGGGAAHRVALAYGLSGRDLFQYRPELFVDDTDADASKYGERFYEENGDAENGEEEETLRRRTEQALQVDEAAEEQANVSVGDASLFT</sequence>
<dbReference type="GO" id="GO:0003729">
    <property type="term" value="F:mRNA binding"/>
    <property type="evidence" value="ECO:0007669"/>
    <property type="project" value="TreeGrafter"/>
</dbReference>
<proteinExistence type="predicted"/>
<feature type="compositionally biased region" description="Polar residues" evidence="5">
    <location>
        <begin position="131"/>
        <end position="141"/>
    </location>
</feature>
<evidence type="ECO:0000256" key="1">
    <source>
        <dbReference type="ARBA" id="ARBA00022723"/>
    </source>
</evidence>
<evidence type="ECO:0000259" key="6">
    <source>
        <dbReference type="PROSITE" id="PS50103"/>
    </source>
</evidence>
<feature type="region of interest" description="Disordered" evidence="5">
    <location>
        <begin position="113"/>
        <end position="141"/>
    </location>
</feature>
<gene>
    <name evidence="7" type="ORF">CDCA_CDCA11G3106</name>
</gene>
<dbReference type="GO" id="GO:0005829">
    <property type="term" value="C:cytosol"/>
    <property type="evidence" value="ECO:0007669"/>
    <property type="project" value="TreeGrafter"/>
</dbReference>
<organism evidence="7 8">
    <name type="scientific">Cyanidium caldarium</name>
    <name type="common">Red alga</name>
    <dbReference type="NCBI Taxonomy" id="2771"/>
    <lineage>
        <taxon>Eukaryota</taxon>
        <taxon>Rhodophyta</taxon>
        <taxon>Bangiophyceae</taxon>
        <taxon>Cyanidiales</taxon>
        <taxon>Cyanidiaceae</taxon>
        <taxon>Cyanidium</taxon>
    </lineage>
</organism>
<evidence type="ECO:0000256" key="5">
    <source>
        <dbReference type="SAM" id="MobiDB-lite"/>
    </source>
</evidence>
<accession>A0AAV9IY60</accession>
<dbReference type="GO" id="GO:0002181">
    <property type="term" value="P:cytoplasmic translation"/>
    <property type="evidence" value="ECO:0007669"/>
    <property type="project" value="TreeGrafter"/>
</dbReference>
<dbReference type="InterPro" id="IPR032378">
    <property type="entry name" value="ZC3H15/TMA46_C"/>
</dbReference>
<feature type="region of interest" description="Disordered" evidence="5">
    <location>
        <begin position="317"/>
        <end position="366"/>
    </location>
</feature>
<feature type="compositionally biased region" description="Gly residues" evidence="5">
    <location>
        <begin position="54"/>
        <end position="69"/>
    </location>
</feature>
<feature type="zinc finger region" description="C3H1-type" evidence="4">
    <location>
        <begin position="160"/>
        <end position="197"/>
    </location>
</feature>
<reference evidence="7 8" key="1">
    <citation type="submission" date="2022-07" db="EMBL/GenBank/DDBJ databases">
        <title>Genome-wide signatures of adaptation to extreme environments.</title>
        <authorList>
            <person name="Cho C.H."/>
            <person name="Yoon H.S."/>
        </authorList>
    </citation>
    <scope>NUCLEOTIDE SEQUENCE [LARGE SCALE GENOMIC DNA]</scope>
    <source>
        <strain evidence="7 8">DBV 063 E5</strain>
    </source>
</reference>
<keyword evidence="2 4" id="KW-0863">Zinc-finger</keyword>
<feature type="region of interest" description="Disordered" evidence="5">
    <location>
        <begin position="47"/>
        <end position="71"/>
    </location>
</feature>
<dbReference type="PANTHER" id="PTHR12681:SF0">
    <property type="entry name" value="ZINC FINGER CCCH DOMAIN-CONTAINING PROTEIN 15"/>
    <property type="match status" value="1"/>
</dbReference>
<evidence type="ECO:0000256" key="3">
    <source>
        <dbReference type="ARBA" id="ARBA00022833"/>
    </source>
</evidence>
<evidence type="ECO:0000256" key="4">
    <source>
        <dbReference type="PROSITE-ProRule" id="PRU00723"/>
    </source>
</evidence>
<evidence type="ECO:0000313" key="8">
    <source>
        <dbReference type="Proteomes" id="UP001301350"/>
    </source>
</evidence>
<dbReference type="InterPro" id="IPR000571">
    <property type="entry name" value="Znf_CCCH"/>
</dbReference>
<feature type="region of interest" description="Disordered" evidence="5">
    <location>
        <begin position="258"/>
        <end position="283"/>
    </location>
</feature>
<keyword evidence="8" id="KW-1185">Reference proteome</keyword>
<comment type="caution">
    <text evidence="7">The sequence shown here is derived from an EMBL/GenBank/DDBJ whole genome shotgun (WGS) entry which is preliminary data.</text>
</comment>
<dbReference type="Gene3D" id="6.20.400.10">
    <property type="match status" value="1"/>
</dbReference>
<keyword evidence="3 4" id="KW-0862">Zinc</keyword>
<feature type="compositionally biased region" description="Basic and acidic residues" evidence="5">
    <location>
        <begin position="113"/>
        <end position="125"/>
    </location>
</feature>
<dbReference type="PROSITE" id="PS50103">
    <property type="entry name" value="ZF_C3H1"/>
    <property type="match status" value="1"/>
</dbReference>
<dbReference type="Pfam" id="PF16543">
    <property type="entry name" value="DFRP_C"/>
    <property type="match status" value="1"/>
</dbReference>
<dbReference type="Proteomes" id="UP001301350">
    <property type="component" value="Unassembled WGS sequence"/>
</dbReference>
<evidence type="ECO:0000256" key="2">
    <source>
        <dbReference type="ARBA" id="ARBA00022771"/>
    </source>
</evidence>
<dbReference type="GO" id="GO:0008270">
    <property type="term" value="F:zinc ion binding"/>
    <property type="evidence" value="ECO:0007669"/>
    <property type="project" value="UniProtKB-KW"/>
</dbReference>
<protein>
    <recommendedName>
        <fullName evidence="6">C3H1-type domain-containing protein</fullName>
    </recommendedName>
</protein>
<keyword evidence="1 4" id="KW-0479">Metal-binding</keyword>
<feature type="compositionally biased region" description="Acidic residues" evidence="5">
    <location>
        <begin position="324"/>
        <end position="335"/>
    </location>
</feature>
<dbReference type="PANTHER" id="PTHR12681">
    <property type="entry name" value="ZINC FINGER-CONTAINING PROTEIN P48ZNF"/>
    <property type="match status" value="1"/>
</dbReference>
<dbReference type="EMBL" id="JANCYW010000011">
    <property type="protein sequence ID" value="KAK4537081.1"/>
    <property type="molecule type" value="Genomic_DNA"/>
</dbReference>
<evidence type="ECO:0000313" key="7">
    <source>
        <dbReference type="EMBL" id="KAK4537081.1"/>
    </source>
</evidence>
<dbReference type="AlphaFoldDB" id="A0AAV9IY60"/>
<name>A0AAV9IY60_CYACA</name>
<feature type="domain" description="C3H1-type" evidence="6">
    <location>
        <begin position="160"/>
        <end position="197"/>
    </location>
</feature>
<feature type="compositionally biased region" description="Basic and acidic residues" evidence="5">
    <location>
        <begin position="258"/>
        <end position="271"/>
    </location>
</feature>